<organism evidence="4">
    <name type="scientific">Enterobius vermicularis</name>
    <name type="common">Human pinworm</name>
    <dbReference type="NCBI Taxonomy" id="51028"/>
    <lineage>
        <taxon>Eukaryota</taxon>
        <taxon>Metazoa</taxon>
        <taxon>Ecdysozoa</taxon>
        <taxon>Nematoda</taxon>
        <taxon>Chromadorea</taxon>
        <taxon>Rhabditida</taxon>
        <taxon>Spirurina</taxon>
        <taxon>Oxyuridomorpha</taxon>
        <taxon>Oxyuroidea</taxon>
        <taxon>Oxyuridae</taxon>
        <taxon>Enterobius</taxon>
    </lineage>
</organism>
<dbReference type="Gene3D" id="3.40.50.720">
    <property type="entry name" value="NAD(P)-binding Rossmann-like Domain"/>
    <property type="match status" value="2"/>
</dbReference>
<keyword evidence="1" id="KW-1133">Transmembrane helix</keyword>
<dbReference type="OrthoDB" id="5327538at2759"/>
<accession>A0A0N4V995</accession>
<keyword evidence="1" id="KW-0812">Transmembrane</keyword>
<protein>
    <submittedName>
        <fullName evidence="4">Hydroxysteroid 17-beta dehydrogenase 11</fullName>
    </submittedName>
</protein>
<dbReference type="InterPro" id="IPR036291">
    <property type="entry name" value="NAD(P)-bd_dom_sf"/>
</dbReference>
<dbReference type="GO" id="GO:0005739">
    <property type="term" value="C:mitochondrion"/>
    <property type="evidence" value="ECO:0007669"/>
    <property type="project" value="TreeGrafter"/>
</dbReference>
<name>A0A0N4V995_ENTVE</name>
<dbReference type="STRING" id="51028.A0A0N4V995"/>
<dbReference type="Pfam" id="PF13561">
    <property type="entry name" value="adh_short_C2"/>
    <property type="match status" value="1"/>
</dbReference>
<reference evidence="2 3" key="2">
    <citation type="submission" date="2018-10" db="EMBL/GenBank/DDBJ databases">
        <authorList>
            <consortium name="Pathogen Informatics"/>
        </authorList>
    </citation>
    <scope>NUCLEOTIDE SEQUENCE [LARGE SCALE GENOMIC DNA]</scope>
</reference>
<dbReference type="PANTHER" id="PTHR42808:SF3">
    <property type="entry name" value="HYDROXYSTEROID DEHYDROGENASE-LIKE PROTEIN 2"/>
    <property type="match status" value="1"/>
</dbReference>
<dbReference type="AlphaFoldDB" id="A0A0N4V995"/>
<evidence type="ECO:0000313" key="2">
    <source>
        <dbReference type="EMBL" id="VDD91774.1"/>
    </source>
</evidence>
<dbReference type="WBParaSite" id="EVEC_0000700101-mRNA-1">
    <property type="protein sequence ID" value="EVEC_0000700101-mRNA-1"/>
    <property type="gene ID" value="EVEC_0000700101"/>
</dbReference>
<gene>
    <name evidence="2" type="ORF">EVEC_LOCUS6525</name>
</gene>
<evidence type="ECO:0000313" key="3">
    <source>
        <dbReference type="Proteomes" id="UP000274131"/>
    </source>
</evidence>
<feature type="transmembrane region" description="Helical" evidence="1">
    <location>
        <begin position="147"/>
        <end position="166"/>
    </location>
</feature>
<sequence>MLDKRTWTNIVVAAKTAVQHPELQSTIRTIVEEMEKGLACSTDVRHESEIENALETAVKKFDGFDILINNASAISLTGTVKTPMKKFDLMHNVNAIILSASKSRQKCLLFAAYTLAKYGMSLCVLGMSEKLKRYGIAVNALWTETGIWTAAIEVLGALKMVFSFAIRSHIFTVKFVVDEEVLMEEGMKSFDNYTYEAGSSLILDFFVPGMKAEDVYPSGGEVDLKK</sequence>
<reference evidence="4" key="1">
    <citation type="submission" date="2017-02" db="UniProtKB">
        <authorList>
            <consortium name="WormBaseParasite"/>
        </authorList>
    </citation>
    <scope>IDENTIFICATION</scope>
</reference>
<dbReference type="EMBL" id="UXUI01008544">
    <property type="protein sequence ID" value="VDD91774.1"/>
    <property type="molecule type" value="Genomic_DNA"/>
</dbReference>
<dbReference type="Proteomes" id="UP000274131">
    <property type="component" value="Unassembled WGS sequence"/>
</dbReference>
<dbReference type="SUPFAM" id="SSF51735">
    <property type="entry name" value="NAD(P)-binding Rossmann-fold domains"/>
    <property type="match status" value="1"/>
</dbReference>
<proteinExistence type="predicted"/>
<evidence type="ECO:0000256" key="1">
    <source>
        <dbReference type="SAM" id="Phobius"/>
    </source>
</evidence>
<dbReference type="InterPro" id="IPR002347">
    <property type="entry name" value="SDR_fam"/>
</dbReference>
<dbReference type="InterPro" id="IPR051935">
    <property type="entry name" value="HSDL2"/>
</dbReference>
<keyword evidence="3" id="KW-1185">Reference proteome</keyword>
<dbReference type="PANTHER" id="PTHR42808">
    <property type="entry name" value="HYDROXYSTEROID DEHYDROGENASE-LIKE PROTEIN 2"/>
    <property type="match status" value="1"/>
</dbReference>
<feature type="transmembrane region" description="Helical" evidence="1">
    <location>
        <begin position="107"/>
        <end position="127"/>
    </location>
</feature>
<keyword evidence="1" id="KW-0472">Membrane</keyword>
<evidence type="ECO:0000313" key="4">
    <source>
        <dbReference type="WBParaSite" id="EVEC_0000700101-mRNA-1"/>
    </source>
</evidence>